<evidence type="ECO:0000256" key="4">
    <source>
        <dbReference type="ARBA" id="ARBA00022989"/>
    </source>
</evidence>
<dbReference type="GO" id="GO:0015112">
    <property type="term" value="F:nitrate transmembrane transporter activity"/>
    <property type="evidence" value="ECO:0007669"/>
    <property type="project" value="InterPro"/>
</dbReference>
<feature type="transmembrane region" description="Helical" evidence="7">
    <location>
        <begin position="128"/>
        <end position="147"/>
    </location>
</feature>
<feature type="transmembrane region" description="Helical" evidence="7">
    <location>
        <begin position="98"/>
        <end position="116"/>
    </location>
</feature>
<evidence type="ECO:0000256" key="6">
    <source>
        <dbReference type="ARBA" id="ARBA00023136"/>
    </source>
</evidence>
<sequence>MPAKLNFPSTIVEKGLSWGRKIFNQTFLYKGWTIIQSMKSLNSKQPLKSLRIFSLEGIQMKTFHITWLTFFFCFFGWFGLAPLMPAIRADLGLTKPQVGNTIIAAVSATIFARMLIGRLCDTIGPRKTYTGLLIFGSIPVMCVGFAHDYVTFLLFRLAIGIIGASFVITQFHTSAMFAPKIKGTVNAVAGGWGNLGGGITQLAMPVLMAAIVGLGYTKSEAWRMAMVVPGVMLLIMAFFYYKFTKDTPAGNYDEIKRERDLLPKVSFKEAAGDMRIWALALAYAGCFGMEITFDGVAALYFFDNFKLSETQAGFWAMLFGFMNIFARALGGIVADKVGGKYGLKGKGLLLAGLLTLEGFGIVLFASAGQLTFAIISMLTFAMFLKMSNGATYSIVPFINKKAVGLVSGIVGAGGNFGGMLMGFLFKSQSITYSEAFLYIGMGVALIGMALSLIKFEKEEVEEQETVLQVA</sequence>
<dbReference type="Gene3D" id="1.20.1250.20">
    <property type="entry name" value="MFS general substrate transporter like domains"/>
    <property type="match status" value="2"/>
</dbReference>
<dbReference type="InterPro" id="IPR044772">
    <property type="entry name" value="NO3_transporter"/>
</dbReference>
<feature type="transmembrane region" description="Helical" evidence="7">
    <location>
        <begin position="435"/>
        <end position="453"/>
    </location>
</feature>
<dbReference type="GO" id="GO:0016020">
    <property type="term" value="C:membrane"/>
    <property type="evidence" value="ECO:0007669"/>
    <property type="project" value="UniProtKB-SubCell"/>
</dbReference>
<dbReference type="GO" id="GO:0042128">
    <property type="term" value="P:nitrate assimilation"/>
    <property type="evidence" value="ECO:0007669"/>
    <property type="project" value="UniProtKB-KW"/>
</dbReference>
<dbReference type="InterPro" id="IPR011701">
    <property type="entry name" value="MFS"/>
</dbReference>
<evidence type="ECO:0000256" key="5">
    <source>
        <dbReference type="ARBA" id="ARBA00023063"/>
    </source>
</evidence>
<feature type="transmembrane region" description="Helical" evidence="7">
    <location>
        <begin position="153"/>
        <end position="171"/>
    </location>
</feature>
<dbReference type="EMBL" id="FOXH01000015">
    <property type="protein sequence ID" value="SFQ34786.1"/>
    <property type="molecule type" value="Genomic_DNA"/>
</dbReference>
<feature type="transmembrane region" description="Helical" evidence="7">
    <location>
        <begin position="402"/>
        <end position="423"/>
    </location>
</feature>
<feature type="transmembrane region" description="Helical" evidence="7">
    <location>
        <begin position="192"/>
        <end position="216"/>
    </location>
</feature>
<keyword evidence="3 7" id="KW-0812">Transmembrane</keyword>
<dbReference type="Pfam" id="PF07690">
    <property type="entry name" value="MFS_1"/>
    <property type="match status" value="1"/>
</dbReference>
<dbReference type="InterPro" id="IPR036259">
    <property type="entry name" value="MFS_trans_sf"/>
</dbReference>
<protein>
    <submittedName>
        <fullName evidence="9">MFS transporter, NNP family, nitrate/nitrite transporter</fullName>
    </submittedName>
</protein>
<comment type="similarity">
    <text evidence="2">Belongs to the major facilitator superfamily. Nitrate/nitrite porter (TC 2.A.1.8) family.</text>
</comment>
<evidence type="ECO:0000313" key="10">
    <source>
        <dbReference type="Proteomes" id="UP000199306"/>
    </source>
</evidence>
<dbReference type="PANTHER" id="PTHR23515">
    <property type="entry name" value="HIGH-AFFINITY NITRATE TRANSPORTER 2.3"/>
    <property type="match status" value="1"/>
</dbReference>
<feature type="transmembrane region" description="Helical" evidence="7">
    <location>
        <begin position="372"/>
        <end position="395"/>
    </location>
</feature>
<feature type="transmembrane region" description="Helical" evidence="7">
    <location>
        <begin position="276"/>
        <end position="302"/>
    </location>
</feature>
<evidence type="ECO:0000259" key="8">
    <source>
        <dbReference type="PROSITE" id="PS50850"/>
    </source>
</evidence>
<evidence type="ECO:0000256" key="1">
    <source>
        <dbReference type="ARBA" id="ARBA00004141"/>
    </source>
</evidence>
<dbReference type="STRING" id="1079859.SAMN04515674_115141"/>
<keyword evidence="5" id="KW-0534">Nitrate assimilation</keyword>
<dbReference type="Proteomes" id="UP000199306">
    <property type="component" value="Unassembled WGS sequence"/>
</dbReference>
<keyword evidence="4 7" id="KW-1133">Transmembrane helix</keyword>
<evidence type="ECO:0000256" key="2">
    <source>
        <dbReference type="ARBA" id="ARBA00008432"/>
    </source>
</evidence>
<comment type="subcellular location">
    <subcellularLocation>
        <location evidence="1">Membrane</location>
        <topology evidence="1">Multi-pass membrane protein</topology>
    </subcellularLocation>
</comment>
<dbReference type="SUPFAM" id="SSF103473">
    <property type="entry name" value="MFS general substrate transporter"/>
    <property type="match status" value="1"/>
</dbReference>
<feature type="domain" description="Major facilitator superfamily (MFS) profile" evidence="8">
    <location>
        <begin position="62"/>
        <end position="459"/>
    </location>
</feature>
<reference evidence="9 10" key="1">
    <citation type="submission" date="2016-10" db="EMBL/GenBank/DDBJ databases">
        <authorList>
            <person name="de Groot N.N."/>
        </authorList>
    </citation>
    <scope>NUCLEOTIDE SEQUENCE [LARGE SCALE GENOMIC DNA]</scope>
    <source>
        <strain evidence="10">E92,LMG 26720,CCM 7988</strain>
    </source>
</reference>
<evidence type="ECO:0000313" key="9">
    <source>
        <dbReference type="EMBL" id="SFQ34786.1"/>
    </source>
</evidence>
<accession>A0A1I5XSG3</accession>
<evidence type="ECO:0000256" key="3">
    <source>
        <dbReference type="ARBA" id="ARBA00022692"/>
    </source>
</evidence>
<feature type="transmembrane region" description="Helical" evidence="7">
    <location>
        <begin position="222"/>
        <end position="241"/>
    </location>
</feature>
<proteinExistence type="inferred from homology"/>
<keyword evidence="6 7" id="KW-0472">Membrane</keyword>
<dbReference type="PROSITE" id="PS50850">
    <property type="entry name" value="MFS"/>
    <property type="match status" value="1"/>
</dbReference>
<gene>
    <name evidence="9" type="ORF">SAMN04515674_115141</name>
</gene>
<dbReference type="AlphaFoldDB" id="A0A1I5XSG3"/>
<dbReference type="InterPro" id="IPR020846">
    <property type="entry name" value="MFS_dom"/>
</dbReference>
<keyword evidence="10" id="KW-1185">Reference proteome</keyword>
<evidence type="ECO:0000256" key="7">
    <source>
        <dbReference type="SAM" id="Phobius"/>
    </source>
</evidence>
<feature type="transmembrane region" description="Helical" evidence="7">
    <location>
        <begin position="347"/>
        <end position="366"/>
    </location>
</feature>
<feature type="transmembrane region" description="Helical" evidence="7">
    <location>
        <begin position="65"/>
        <end position="86"/>
    </location>
</feature>
<feature type="transmembrane region" description="Helical" evidence="7">
    <location>
        <begin position="314"/>
        <end position="335"/>
    </location>
</feature>
<organism evidence="9 10">
    <name type="scientific">Pseudarcicella hirudinis</name>
    <dbReference type="NCBI Taxonomy" id="1079859"/>
    <lineage>
        <taxon>Bacteria</taxon>
        <taxon>Pseudomonadati</taxon>
        <taxon>Bacteroidota</taxon>
        <taxon>Cytophagia</taxon>
        <taxon>Cytophagales</taxon>
        <taxon>Flectobacillaceae</taxon>
        <taxon>Pseudarcicella</taxon>
    </lineage>
</organism>
<name>A0A1I5XSG3_9BACT</name>